<dbReference type="InterPro" id="IPR008567">
    <property type="entry name" value="BKACE"/>
</dbReference>
<keyword evidence="3" id="KW-0479">Metal-binding</keyword>
<evidence type="ECO:0000256" key="3">
    <source>
        <dbReference type="ARBA" id="ARBA00022723"/>
    </source>
</evidence>
<dbReference type="RefSeq" id="WP_055121041.1">
    <property type="nucleotide sequence ID" value="NZ_CXWA01000012.1"/>
</dbReference>
<dbReference type="EC" id="2.-.-.-" evidence="5"/>
<keyword evidence="2 5" id="KW-0808">Transferase</keyword>
<dbReference type="Pfam" id="PF05853">
    <property type="entry name" value="BKACE"/>
    <property type="match status" value="1"/>
</dbReference>
<reference evidence="6" key="1">
    <citation type="submission" date="2015-07" db="EMBL/GenBank/DDBJ databases">
        <authorList>
            <person name="Rodrigo-Torres Lidia"/>
            <person name="Arahal R.David."/>
        </authorList>
    </citation>
    <scope>NUCLEOTIDE SEQUENCE [LARGE SCALE GENOMIC DNA]</scope>
    <source>
        <strain evidence="6">CECT 5096</strain>
    </source>
</reference>
<dbReference type="OrthoDB" id="9805277at2"/>
<evidence type="ECO:0000313" key="5">
    <source>
        <dbReference type="EMBL" id="CTQ78909.1"/>
    </source>
</evidence>
<dbReference type="GO" id="GO:0043720">
    <property type="term" value="F:3-keto-5-aminohexanoate cleavage activity"/>
    <property type="evidence" value="ECO:0007669"/>
    <property type="project" value="InterPro"/>
</dbReference>
<proteinExistence type="predicted"/>
<dbReference type="GO" id="GO:0046872">
    <property type="term" value="F:metal ion binding"/>
    <property type="evidence" value="ECO:0007669"/>
    <property type="project" value="UniProtKB-KW"/>
</dbReference>
<organism evidence="5 6">
    <name type="scientific">Roseibium album</name>
    <dbReference type="NCBI Taxonomy" id="311410"/>
    <lineage>
        <taxon>Bacteria</taxon>
        <taxon>Pseudomonadati</taxon>
        <taxon>Pseudomonadota</taxon>
        <taxon>Alphaproteobacteria</taxon>
        <taxon>Hyphomicrobiales</taxon>
        <taxon>Stappiaceae</taxon>
        <taxon>Roseibium</taxon>
    </lineage>
</organism>
<dbReference type="InterPro" id="IPR013785">
    <property type="entry name" value="Aldolase_TIM"/>
</dbReference>
<evidence type="ECO:0000256" key="4">
    <source>
        <dbReference type="ARBA" id="ARBA00022833"/>
    </source>
</evidence>
<evidence type="ECO:0000256" key="2">
    <source>
        <dbReference type="ARBA" id="ARBA00022679"/>
    </source>
</evidence>
<dbReference type="GeneID" id="97673149"/>
<evidence type="ECO:0000256" key="1">
    <source>
        <dbReference type="ARBA" id="ARBA00001947"/>
    </source>
</evidence>
<evidence type="ECO:0000313" key="6">
    <source>
        <dbReference type="Proteomes" id="UP000049983"/>
    </source>
</evidence>
<dbReference type="AlphaFoldDB" id="A0A0M7B0S8"/>
<gene>
    <name evidence="5" type="primary">kce_4</name>
    <name evidence="5" type="ORF">LA5096_05914</name>
</gene>
<keyword evidence="4" id="KW-0862">Zinc</keyword>
<dbReference type="PANTHER" id="PTHR37418:SF2">
    <property type="entry name" value="3-KETO-5-AMINOHEXANOATE CLEAVAGE ENZYME"/>
    <property type="match status" value="1"/>
</dbReference>
<dbReference type="PANTHER" id="PTHR37418">
    <property type="entry name" value="3-KETO-5-AMINOHEXANOATE CLEAVAGE ENZYME-RELATED"/>
    <property type="match status" value="1"/>
</dbReference>
<name>A0A0M7B0S8_9HYPH</name>
<sequence length="262" mass="28822">MIELPKILVAPNGARRDKSAHPALPMSVEELVETCRQCAAAGAGGVHAHVRDDAGLHSLDAARYREVIARIAEELPGWFVQITSETAGRFNARDQQDLIRTMRPSSISVAVREFVPNEETLPEARRTYHWARDHNVAIQHICYSKAELTQLIGFIADGTVPGSAHQVQLVLGSYDGGRTSRPEDIEALVKPMRDLEEQQSFDWMLCAFGPEETDCLLRALELGGKARIGFENSLWNRNGSLAKDNAERVSELVGLAGKSGLL</sequence>
<dbReference type="STRING" id="311410.LA5095_05560"/>
<dbReference type="Proteomes" id="UP000049983">
    <property type="component" value="Unassembled WGS sequence"/>
</dbReference>
<keyword evidence="6" id="KW-1185">Reference proteome</keyword>
<accession>A0A0M7B0S8</accession>
<comment type="cofactor">
    <cofactor evidence="1">
        <name>Zn(2+)</name>
        <dbReference type="ChEBI" id="CHEBI:29105"/>
    </cofactor>
</comment>
<dbReference type="Gene3D" id="3.20.20.70">
    <property type="entry name" value="Aldolase class I"/>
    <property type="match status" value="1"/>
</dbReference>
<dbReference type="EMBL" id="CXWC01000016">
    <property type="protein sequence ID" value="CTQ78909.1"/>
    <property type="molecule type" value="Genomic_DNA"/>
</dbReference>
<protein>
    <submittedName>
        <fullName evidence="5">3-keto-5-aminohexanoate cleavage enzyme</fullName>
        <ecNumber evidence="5">2.-.-.-</ecNumber>
    </submittedName>
</protein>